<keyword evidence="1" id="KW-1133">Transmembrane helix</keyword>
<dbReference type="Proteomes" id="UP000027730">
    <property type="component" value="Unassembled WGS sequence"/>
</dbReference>
<feature type="transmembrane region" description="Helical" evidence="1">
    <location>
        <begin position="243"/>
        <end position="264"/>
    </location>
</feature>
<proteinExistence type="predicted"/>
<dbReference type="OrthoDB" id="2101715at2759"/>
<dbReference type="GeneID" id="25412094"/>
<keyword evidence="3" id="KW-1185">Reference proteome</keyword>
<dbReference type="RefSeq" id="XP_013423856.1">
    <property type="nucleotide sequence ID" value="XM_013568402.1"/>
</dbReference>
<dbReference type="AlphaFoldDB" id="A0A074W9E8"/>
<dbReference type="EMBL" id="KL584720">
    <property type="protein sequence ID" value="KEQ69710.1"/>
    <property type="molecule type" value="Genomic_DNA"/>
</dbReference>
<gene>
    <name evidence="2" type="ORF">M436DRAFT_55256</name>
</gene>
<dbReference type="HOGENOM" id="CLU_058251_0_0_1"/>
<feature type="transmembrane region" description="Helical" evidence="1">
    <location>
        <begin position="217"/>
        <end position="237"/>
    </location>
</feature>
<evidence type="ECO:0000313" key="2">
    <source>
        <dbReference type="EMBL" id="KEQ69710.1"/>
    </source>
</evidence>
<evidence type="ECO:0000256" key="1">
    <source>
        <dbReference type="SAM" id="Phobius"/>
    </source>
</evidence>
<accession>A0A074W9E8</accession>
<keyword evidence="1" id="KW-0472">Membrane</keyword>
<protein>
    <submittedName>
        <fullName evidence="2">Uncharacterized protein</fullName>
    </submittedName>
</protein>
<keyword evidence="1" id="KW-0812">Transmembrane</keyword>
<evidence type="ECO:0000313" key="3">
    <source>
        <dbReference type="Proteomes" id="UP000027730"/>
    </source>
</evidence>
<name>A0A074W9E8_9PEZI</name>
<organism evidence="2 3">
    <name type="scientific">Aureobasidium namibiae CBS 147.97</name>
    <dbReference type="NCBI Taxonomy" id="1043004"/>
    <lineage>
        <taxon>Eukaryota</taxon>
        <taxon>Fungi</taxon>
        <taxon>Dikarya</taxon>
        <taxon>Ascomycota</taxon>
        <taxon>Pezizomycotina</taxon>
        <taxon>Dothideomycetes</taxon>
        <taxon>Dothideomycetidae</taxon>
        <taxon>Dothideales</taxon>
        <taxon>Saccotheciaceae</taxon>
        <taxon>Aureobasidium</taxon>
    </lineage>
</organism>
<sequence>MFIFDQVHQLSQIQASPSRWHLFEWCDLAITPSFVKHCCQDMLTAQWTRKLPFLQQTTPAETAARLIHAFLDDFPDIDSEQYFVIDFCSGAGGPTPLIEKSINASRTLTNHTPIPFRLSDFHPNLDAWMPLASRSANLSFIPQPVDATDTSHAPPLVISKTSSSTSEHSGDHKSIHLYSLSFHHFTDEAASKIIQNTLETADGVCILELQDRSLGMLLLMLGEPLLLFLVTILWFPFRPLHLFFTYIFPVLPFVQAWDGVVSCLRTRNFNETLQLAEKVLGEKARVISEEHTAVKGEKITVAECAEWKFVGVRRLHTWPFGYMNAFLARKTV</sequence>
<dbReference type="STRING" id="1043004.A0A074W9E8"/>
<reference evidence="2 3" key="1">
    <citation type="journal article" date="2014" name="BMC Genomics">
        <title>Genome sequencing of four Aureobasidium pullulans varieties: biotechnological potential, stress tolerance, and description of new species.</title>
        <authorList>
            <person name="Gostin Ar C."/>
            <person name="Ohm R.A."/>
            <person name="Kogej T."/>
            <person name="Sonjak S."/>
            <person name="Turk M."/>
            <person name="Zajc J."/>
            <person name="Zalar P."/>
            <person name="Grube M."/>
            <person name="Sun H."/>
            <person name="Han J."/>
            <person name="Sharma A."/>
            <person name="Chiniquy J."/>
            <person name="Ngan C.Y."/>
            <person name="Lipzen A."/>
            <person name="Barry K."/>
            <person name="Grigoriev I.V."/>
            <person name="Gunde-Cimerman N."/>
        </authorList>
    </citation>
    <scope>NUCLEOTIDE SEQUENCE [LARGE SCALE GENOMIC DNA]</scope>
    <source>
        <strain evidence="2 3">CBS 147.97</strain>
    </source>
</reference>